<dbReference type="Pfam" id="PF01584">
    <property type="entry name" value="CheW"/>
    <property type="match status" value="3"/>
</dbReference>
<evidence type="ECO:0000313" key="3">
    <source>
        <dbReference type="Proteomes" id="UP000469734"/>
    </source>
</evidence>
<evidence type="ECO:0000259" key="1">
    <source>
        <dbReference type="PROSITE" id="PS50851"/>
    </source>
</evidence>
<dbReference type="SMART" id="SM00260">
    <property type="entry name" value="CheW"/>
    <property type="match status" value="2"/>
</dbReference>
<dbReference type="GO" id="GO:0007165">
    <property type="term" value="P:signal transduction"/>
    <property type="evidence" value="ECO:0007669"/>
    <property type="project" value="InterPro"/>
</dbReference>
<dbReference type="Proteomes" id="UP000469734">
    <property type="component" value="Unassembled WGS sequence"/>
</dbReference>
<dbReference type="Gene3D" id="2.40.50.180">
    <property type="entry name" value="CheA-289, Domain 4"/>
    <property type="match status" value="1"/>
</dbReference>
<gene>
    <name evidence="2" type="ORF">GTP56_01780</name>
</gene>
<accession>A0A7X4KE36</accession>
<dbReference type="EMBL" id="WWCR01000001">
    <property type="protein sequence ID" value="MYM70926.1"/>
    <property type="molecule type" value="Genomic_DNA"/>
</dbReference>
<dbReference type="PROSITE" id="PS50851">
    <property type="entry name" value="CHEW"/>
    <property type="match status" value="2"/>
</dbReference>
<dbReference type="PANTHER" id="PTHR22617:SF23">
    <property type="entry name" value="CHEMOTAXIS PROTEIN CHEW"/>
    <property type="match status" value="1"/>
</dbReference>
<dbReference type="InterPro" id="IPR039315">
    <property type="entry name" value="CheW"/>
</dbReference>
<dbReference type="PANTHER" id="PTHR22617">
    <property type="entry name" value="CHEMOTAXIS SENSOR HISTIDINE KINASE-RELATED"/>
    <property type="match status" value="1"/>
</dbReference>
<protein>
    <recommendedName>
        <fullName evidence="1">CheW-like domain-containing protein</fullName>
    </recommendedName>
</protein>
<feature type="domain" description="CheW-like" evidence="1">
    <location>
        <begin position="176"/>
        <end position="309"/>
    </location>
</feature>
<dbReference type="InterPro" id="IPR002545">
    <property type="entry name" value="CheW-lke_dom"/>
</dbReference>
<dbReference type="SUPFAM" id="SSF50341">
    <property type="entry name" value="CheW-like"/>
    <property type="match status" value="3"/>
</dbReference>
<dbReference type="Gene3D" id="2.30.30.40">
    <property type="entry name" value="SH3 Domains"/>
    <property type="match status" value="1"/>
</dbReference>
<dbReference type="GO" id="GO:0006935">
    <property type="term" value="P:chemotaxis"/>
    <property type="evidence" value="ECO:0007669"/>
    <property type="project" value="InterPro"/>
</dbReference>
<proteinExistence type="predicted"/>
<evidence type="ECO:0000313" key="2">
    <source>
        <dbReference type="EMBL" id="MYM70926.1"/>
    </source>
</evidence>
<dbReference type="AlphaFoldDB" id="A0A7X4KE36"/>
<dbReference type="RefSeq" id="WP_161048757.1">
    <property type="nucleotide sequence ID" value="NZ_WWCR01000001.1"/>
</dbReference>
<comment type="caution">
    <text evidence="2">The sequence shown here is derived from an EMBL/GenBank/DDBJ whole genome shotgun (WGS) entry which is preliminary data.</text>
</comment>
<feature type="domain" description="CheW-like" evidence="1">
    <location>
        <begin position="9"/>
        <end position="153"/>
    </location>
</feature>
<dbReference type="GO" id="GO:0005829">
    <property type="term" value="C:cytosol"/>
    <property type="evidence" value="ECO:0007669"/>
    <property type="project" value="TreeGrafter"/>
</dbReference>
<reference evidence="2 3" key="1">
    <citation type="submission" date="2019-12" db="EMBL/GenBank/DDBJ databases">
        <title>Novel species isolated from a subtropical stream in China.</title>
        <authorList>
            <person name="Lu H."/>
        </authorList>
    </citation>
    <scope>NUCLEOTIDE SEQUENCE [LARGE SCALE GENOMIC DNA]</scope>
    <source>
        <strain evidence="2 3">FT134W</strain>
    </source>
</reference>
<organism evidence="2 3">
    <name type="scientific">Duganella margarita</name>
    <dbReference type="NCBI Taxonomy" id="2692170"/>
    <lineage>
        <taxon>Bacteria</taxon>
        <taxon>Pseudomonadati</taxon>
        <taxon>Pseudomonadota</taxon>
        <taxon>Betaproteobacteria</taxon>
        <taxon>Burkholderiales</taxon>
        <taxon>Oxalobacteraceae</taxon>
        <taxon>Telluria group</taxon>
        <taxon>Duganella</taxon>
    </lineage>
</organism>
<sequence length="476" mass="49040">MATHADGALAPHVVVQIGAARIGIPADSVVRALSAPEQYTALPRRQGALLGMLAVEGLPVPVIDLACWVALAGVGADGNGRRTRVVLLRAGERMAAVQVDVLEPLAALPASAVMRLCHDDDPQQLFHSAAVLPDSGELLALLEVDNLFDLAYSWCVAAGVDSSPVLEQQDSGVDDGHTWALVEAGGECLALSADDVAEVTAMPEHEAFPGGSGVALCQWRGGHLAVLPLARLLGSDTSSPAPLLAVLRRGEHALGLPIQSVQELRQLPAGLQGVRNDAPGRLPCLTVTGDDGVPLRLVDTEALFAMHPEAALNLATPAGAGSVARRNEQTYVVLDAGGKLALPIDACEEVLHVAQEECVPAPGGAEATVNWRGATIAVRDLRKASAGTTAGGGATPAGTMATSTRRGKVALVVVRTDAAPVALAVDQVVSMITPGGAELTRMQRGGEAVELLILNEESGSSTYRIADAATLLQRRA</sequence>
<name>A0A7X4KE36_9BURK</name>
<dbReference type="InterPro" id="IPR036061">
    <property type="entry name" value="CheW-like_dom_sf"/>
</dbReference>